<reference evidence="1" key="1">
    <citation type="journal article" date="2017" name="Parasit. Vectors">
        <title>Sialotranscriptomics of Rhipicephalus zambeziensis reveals intricate expression profiles of secretory proteins and suggests tight temporal transcriptional regulation during blood-feeding.</title>
        <authorList>
            <person name="de Castro M.H."/>
            <person name="de Klerk D."/>
            <person name="Pienaar R."/>
            <person name="Rees D.J.G."/>
            <person name="Mans B.J."/>
        </authorList>
    </citation>
    <scope>NUCLEOTIDE SEQUENCE</scope>
    <source>
        <tissue evidence="1">Salivary glands</tissue>
    </source>
</reference>
<dbReference type="EMBL" id="GFPF01006081">
    <property type="protein sequence ID" value="MAA17227.1"/>
    <property type="molecule type" value="Transcribed_RNA"/>
</dbReference>
<name>A0A224YHS6_9ACAR</name>
<protein>
    <submittedName>
        <fullName evidence="1">Apoptotic protease activating factor</fullName>
    </submittedName>
</protein>
<dbReference type="InterPro" id="IPR011029">
    <property type="entry name" value="DEATH-like_dom_sf"/>
</dbReference>
<keyword evidence="1" id="KW-0645">Protease</keyword>
<evidence type="ECO:0000313" key="1">
    <source>
        <dbReference type="EMBL" id="MAA17227.1"/>
    </source>
</evidence>
<dbReference type="SUPFAM" id="SSF47986">
    <property type="entry name" value="DEATH domain"/>
    <property type="match status" value="1"/>
</dbReference>
<dbReference type="GO" id="GO:0008233">
    <property type="term" value="F:peptidase activity"/>
    <property type="evidence" value="ECO:0007669"/>
    <property type="project" value="UniProtKB-KW"/>
</dbReference>
<dbReference type="Gene3D" id="1.10.533.10">
    <property type="entry name" value="Death Domain, Fas"/>
    <property type="match status" value="1"/>
</dbReference>
<keyword evidence="1" id="KW-0378">Hydrolase</keyword>
<accession>A0A224YHS6</accession>
<dbReference type="GO" id="GO:0006508">
    <property type="term" value="P:proteolysis"/>
    <property type="evidence" value="ECO:0007669"/>
    <property type="project" value="UniProtKB-KW"/>
</dbReference>
<dbReference type="CDD" id="cd01671">
    <property type="entry name" value="CARD"/>
    <property type="match status" value="1"/>
</dbReference>
<sequence>MKTYLGLESAMHELDTAEKICLAKNRDAIVADVEAKFVLPHIEESGIFTKEECEDILRQVQKIASCSLSHFSISSTSATGKTCFVELCGFTIIF</sequence>
<proteinExistence type="predicted"/>
<organism evidence="1">
    <name type="scientific">Rhipicephalus zambeziensis</name>
    <dbReference type="NCBI Taxonomy" id="60191"/>
    <lineage>
        <taxon>Eukaryota</taxon>
        <taxon>Metazoa</taxon>
        <taxon>Ecdysozoa</taxon>
        <taxon>Arthropoda</taxon>
        <taxon>Chelicerata</taxon>
        <taxon>Arachnida</taxon>
        <taxon>Acari</taxon>
        <taxon>Parasitiformes</taxon>
        <taxon>Ixodida</taxon>
        <taxon>Ixodoidea</taxon>
        <taxon>Ixodidae</taxon>
        <taxon>Rhipicephalinae</taxon>
        <taxon>Rhipicephalus</taxon>
        <taxon>Rhipicephalus</taxon>
    </lineage>
</organism>
<dbReference type="AlphaFoldDB" id="A0A224YHS6"/>